<keyword evidence="8" id="KW-1185">Reference proteome</keyword>
<dbReference type="PANTHER" id="PTHR15468:SF2">
    <property type="entry name" value="ZINC FINGER PROTEIN 185"/>
    <property type="match status" value="1"/>
</dbReference>
<feature type="region of interest" description="Disordered" evidence="5">
    <location>
        <begin position="1"/>
        <end position="83"/>
    </location>
</feature>
<dbReference type="PROSITE" id="PS50023">
    <property type="entry name" value="LIM_DOMAIN_2"/>
    <property type="match status" value="1"/>
</dbReference>
<dbReference type="OrthoDB" id="8909291at2759"/>
<keyword evidence="2 4" id="KW-0862">Zinc</keyword>
<evidence type="ECO:0000313" key="7">
    <source>
        <dbReference type="Ensembl" id="ENSAMEP00000032356.1"/>
    </source>
</evidence>
<dbReference type="Gene3D" id="2.10.110.10">
    <property type="entry name" value="Cysteine Rich Protein"/>
    <property type="match status" value="1"/>
</dbReference>
<sequence length="625" mass="67004">MSISALGGSTKGKPLPPGEEERNNVLKQMKVRTTLKGDKSWITKQDESEGHTLELPSGRSRATSFSSAGEVPKARPPSTRAPAGYIIRGVFTKPIDSSCQPQQHFPKANGTPKSSAGLLRAAPTGPPRPSSSGYKMTTEDYKKLAPYNVRRSSASGSAEEEEVPFSSDEQKRRSEAASSVVRKTAPREHSYVLSAAKKSTSSPTQEMQAPFIAKRVGVVDEDRPSEKSQDLPALARSPPGSSSTRGEEIVRLQIMTPGTGLRLMAPDLEGMSSSLGSKDKKAHSPREAKRDLVGDEACKSPSPDPERSSAQSSDGNVGPRAMGFLPEVLTADIGSGKGGTLAGSEEKNVAAKVGETWQEKPAALRGGHGDPAAPSQQPAVPRTPEPQGSPRRPEQLVELDSQASSTLAGSEEKNVAAKVGETWQEKPAALRGGHGDPAAPSQQPAVPRTPEPQGSPRRPEQLVELDSQASRVRNPSSCMVTVTVTASTEQPHVYIPTSPSELDSSSTSKGILFVKEYTNASEVSSGKPVSSCYSSIRSTEDSCDMDKKLACDSALYSERTSGRICTYCNQEIRDCPKITLEHLGICCHDYCFKCGICSKPMGELLDQIFIHRDTIHCRKCYEKLF</sequence>
<evidence type="ECO:0000256" key="3">
    <source>
        <dbReference type="ARBA" id="ARBA00023038"/>
    </source>
</evidence>
<feature type="compositionally biased region" description="Basic and acidic residues" evidence="5">
    <location>
        <begin position="35"/>
        <end position="52"/>
    </location>
</feature>
<evidence type="ECO:0000256" key="5">
    <source>
        <dbReference type="SAM" id="MobiDB-lite"/>
    </source>
</evidence>
<dbReference type="InterPro" id="IPR001781">
    <property type="entry name" value="Znf_LIM"/>
</dbReference>
<evidence type="ECO:0000256" key="1">
    <source>
        <dbReference type="ARBA" id="ARBA00022723"/>
    </source>
</evidence>
<gene>
    <name evidence="7" type="primary">ZNF185</name>
</gene>
<dbReference type="AlphaFoldDB" id="A0A7N5JZ29"/>
<evidence type="ECO:0000256" key="2">
    <source>
        <dbReference type="ARBA" id="ARBA00022833"/>
    </source>
</evidence>
<dbReference type="SMART" id="SM00132">
    <property type="entry name" value="LIM"/>
    <property type="match status" value="1"/>
</dbReference>
<evidence type="ECO:0000256" key="4">
    <source>
        <dbReference type="PROSITE-ProRule" id="PRU00125"/>
    </source>
</evidence>
<accession>A0A7N5JZ29</accession>
<dbReference type="InterPro" id="IPR052621">
    <property type="entry name" value="Cell_Prolif/Cornif_Regul"/>
</dbReference>
<dbReference type="RefSeq" id="XP_019648446.1">
    <property type="nucleotide sequence ID" value="XM_019792887.2"/>
</dbReference>
<dbReference type="GeneTree" id="ENSGT00530000063872"/>
<dbReference type="GeneID" id="100466208"/>
<reference evidence="7" key="2">
    <citation type="submission" date="2025-08" db="UniProtKB">
        <authorList>
            <consortium name="Ensembl"/>
        </authorList>
    </citation>
    <scope>IDENTIFICATION</scope>
</reference>
<keyword evidence="1 4" id="KW-0479">Metal-binding</keyword>
<evidence type="ECO:0000313" key="8">
    <source>
        <dbReference type="Proteomes" id="UP000008912"/>
    </source>
</evidence>
<organism evidence="7 8">
    <name type="scientific">Ailuropoda melanoleuca</name>
    <name type="common">Giant panda</name>
    <dbReference type="NCBI Taxonomy" id="9646"/>
    <lineage>
        <taxon>Eukaryota</taxon>
        <taxon>Metazoa</taxon>
        <taxon>Chordata</taxon>
        <taxon>Craniata</taxon>
        <taxon>Vertebrata</taxon>
        <taxon>Euteleostomi</taxon>
        <taxon>Mammalia</taxon>
        <taxon>Eutheria</taxon>
        <taxon>Laurasiatheria</taxon>
        <taxon>Carnivora</taxon>
        <taxon>Caniformia</taxon>
        <taxon>Ursidae</taxon>
        <taxon>Ailuropoda</taxon>
    </lineage>
</organism>
<dbReference type="Ensembl" id="ENSAMET00000040976.1">
    <property type="protein sequence ID" value="ENSAMEP00000032356.1"/>
    <property type="gene ID" value="ENSAMEG00000000294.2"/>
</dbReference>
<dbReference type="PROSITE" id="PS00478">
    <property type="entry name" value="LIM_DOMAIN_1"/>
    <property type="match status" value="1"/>
</dbReference>
<feature type="domain" description="LIM zinc-binding" evidence="6">
    <location>
        <begin position="563"/>
        <end position="625"/>
    </location>
</feature>
<name>A0A7N5JZ29_AILME</name>
<dbReference type="CTD" id="7739"/>
<reference evidence="7" key="3">
    <citation type="submission" date="2025-09" db="UniProtKB">
        <authorList>
            <consortium name="Ensembl"/>
        </authorList>
    </citation>
    <scope>IDENTIFICATION</scope>
</reference>
<feature type="compositionally biased region" description="Basic and acidic residues" evidence="5">
    <location>
        <begin position="277"/>
        <end position="298"/>
    </location>
</feature>
<feature type="region of interest" description="Disordered" evidence="5">
    <location>
        <begin position="95"/>
        <end position="474"/>
    </location>
</feature>
<dbReference type="Proteomes" id="UP000008912">
    <property type="component" value="Unassembled WGS sequence"/>
</dbReference>
<dbReference type="CDD" id="cd08368">
    <property type="entry name" value="LIM"/>
    <property type="match status" value="1"/>
</dbReference>
<feature type="compositionally biased region" description="Polar residues" evidence="5">
    <location>
        <begin position="197"/>
        <end position="207"/>
    </location>
</feature>
<dbReference type="GO" id="GO:0046872">
    <property type="term" value="F:metal ion binding"/>
    <property type="evidence" value="ECO:0007669"/>
    <property type="project" value="UniProtKB-KW"/>
</dbReference>
<feature type="compositionally biased region" description="Basic and acidic residues" evidence="5">
    <location>
        <begin position="217"/>
        <end position="229"/>
    </location>
</feature>
<keyword evidence="3 4" id="KW-0440">LIM domain</keyword>
<dbReference type="PANTHER" id="PTHR15468">
    <property type="entry name" value="ZNF185"/>
    <property type="match status" value="1"/>
</dbReference>
<reference evidence="7 8" key="1">
    <citation type="journal article" date="2010" name="Nature">
        <title>The sequence and de novo assembly of the giant panda genome.</title>
        <authorList>
            <person name="Li R."/>
            <person name="Fan W."/>
            <person name="Tian G."/>
            <person name="Zhu H."/>
            <person name="He L."/>
            <person name="Cai J."/>
            <person name="Huang Q."/>
            <person name="Cai Q."/>
            <person name="Li B."/>
            <person name="Bai Y."/>
            <person name="Zhang Z."/>
            <person name="Zhang Y."/>
            <person name="Wang W."/>
            <person name="Li J."/>
            <person name="Wei F."/>
            <person name="Li H."/>
            <person name="Jian M."/>
            <person name="Li J."/>
            <person name="Zhang Z."/>
            <person name="Nielsen R."/>
            <person name="Li D."/>
            <person name="Gu W."/>
            <person name="Yang Z."/>
            <person name="Xuan Z."/>
            <person name="Ryder O.A."/>
            <person name="Leung F.C."/>
            <person name="Zhou Y."/>
            <person name="Cao J."/>
            <person name="Sun X."/>
            <person name="Fu Y."/>
            <person name="Fang X."/>
            <person name="Guo X."/>
            <person name="Wang B."/>
            <person name="Hou R."/>
            <person name="Shen F."/>
            <person name="Mu B."/>
            <person name="Ni P."/>
            <person name="Lin R."/>
            <person name="Qian W."/>
            <person name="Wang G."/>
            <person name="Yu C."/>
            <person name="Nie W."/>
            <person name="Wang J."/>
            <person name="Wu Z."/>
            <person name="Liang H."/>
            <person name="Min J."/>
            <person name="Wu Q."/>
            <person name="Cheng S."/>
            <person name="Ruan J."/>
            <person name="Wang M."/>
            <person name="Shi Z."/>
            <person name="Wen M."/>
            <person name="Liu B."/>
            <person name="Ren X."/>
            <person name="Zheng H."/>
            <person name="Dong D."/>
            <person name="Cook K."/>
            <person name="Shan G."/>
            <person name="Zhang H."/>
            <person name="Kosiol C."/>
            <person name="Xie X."/>
            <person name="Lu Z."/>
            <person name="Zheng H."/>
            <person name="Li Y."/>
            <person name="Steiner C.C."/>
            <person name="Lam T.T."/>
            <person name="Lin S."/>
            <person name="Zhang Q."/>
            <person name="Li G."/>
            <person name="Tian J."/>
            <person name="Gong T."/>
            <person name="Liu H."/>
            <person name="Zhang D."/>
            <person name="Fang L."/>
            <person name="Ye C."/>
            <person name="Zhang J."/>
            <person name="Hu W."/>
            <person name="Xu A."/>
            <person name="Ren Y."/>
            <person name="Zhang G."/>
            <person name="Bruford M.W."/>
            <person name="Li Q."/>
            <person name="Ma L."/>
            <person name="Guo Y."/>
            <person name="An N."/>
            <person name="Hu Y."/>
            <person name="Zheng Y."/>
            <person name="Shi Y."/>
            <person name="Li Z."/>
            <person name="Liu Q."/>
            <person name="Chen Y."/>
            <person name="Zhao J."/>
            <person name="Qu N."/>
            <person name="Zhao S."/>
            <person name="Tian F."/>
            <person name="Wang X."/>
            <person name="Wang H."/>
            <person name="Xu L."/>
            <person name="Liu X."/>
            <person name="Vinar T."/>
            <person name="Wang Y."/>
            <person name="Lam T.W."/>
            <person name="Yiu S.M."/>
            <person name="Liu S."/>
            <person name="Zhang H."/>
            <person name="Li D."/>
            <person name="Huang Y."/>
            <person name="Wang X."/>
            <person name="Yang G."/>
            <person name="Jiang Z."/>
            <person name="Wang J."/>
            <person name="Qin N."/>
            <person name="Li L."/>
            <person name="Li J."/>
            <person name="Bolund L."/>
            <person name="Kristiansen K."/>
            <person name="Wong G.K."/>
            <person name="Olson M."/>
            <person name="Zhang X."/>
            <person name="Li S."/>
            <person name="Yang H."/>
            <person name="Wang J."/>
            <person name="Wang J."/>
        </authorList>
    </citation>
    <scope>NUCLEOTIDE SEQUENCE [LARGE SCALE GENOMIC DNA]</scope>
</reference>
<protein>
    <submittedName>
        <fullName evidence="7">Zinc finger protein 185 with LIM domain</fullName>
    </submittedName>
</protein>
<evidence type="ECO:0000259" key="6">
    <source>
        <dbReference type="PROSITE" id="PS50023"/>
    </source>
</evidence>
<proteinExistence type="predicted"/>